<geneLocation type="plasmid" evidence="1 2">
    <name>pRK1-3</name>
</geneLocation>
<accession>A0A643FTR6</accession>
<dbReference type="GeneID" id="98407083"/>
<proteinExistence type="predicted"/>
<dbReference type="InterPro" id="IPR043733">
    <property type="entry name" value="DUF5677"/>
</dbReference>
<evidence type="ECO:0000313" key="1">
    <source>
        <dbReference type="EMBL" id="QOT82220.1"/>
    </source>
</evidence>
<keyword evidence="1" id="KW-0614">Plasmid</keyword>
<dbReference type="RefSeq" id="WP_150986919.1">
    <property type="nucleotide sequence ID" value="NZ_CP062807.1"/>
</dbReference>
<dbReference type="Pfam" id="PF18928">
    <property type="entry name" value="DUF5677"/>
    <property type="match status" value="1"/>
</dbReference>
<sequence>MIPNGAFEQEGFAGDGGASLRLGQRERYEELFAFADECSRLTMKVAALLPDATTKRQFVVSLFFARCTSHYQAAMNLAEGGMTVESLVLSRGLVETFFVLAAIAEDAVTPEELVGHDNASRVKHANALLNSSKYPNVAPFKETLTEFVTQNAGVSAIDMREFARRGEALAVYDGLYRHLSHHAAHPSLSAVDVYIADGESGRPTARYQPILGYTPRAVLSACAGILLACFACDRTGVRTPDTNAAGARLWTAYEQLYALFQPWE</sequence>
<dbReference type="AlphaFoldDB" id="A0A643FTR6"/>
<dbReference type="EMBL" id="CP062807">
    <property type="protein sequence ID" value="QOT82220.1"/>
    <property type="molecule type" value="Genomic_DNA"/>
</dbReference>
<gene>
    <name evidence="1" type="ORF">F7R26_039620</name>
</gene>
<evidence type="ECO:0000313" key="2">
    <source>
        <dbReference type="Proteomes" id="UP000397656"/>
    </source>
</evidence>
<reference evidence="1 2" key="1">
    <citation type="submission" date="2020-10" db="EMBL/GenBank/DDBJ databases">
        <title>Complete genome sequence of Cupriavidus basilensis CCUG 49340T.</title>
        <authorList>
            <person name="Salva-Serra F."/>
            <person name="Donoso R.A."/>
            <person name="Cho K.H."/>
            <person name="Yoo J.A."/>
            <person name="Lee K."/>
            <person name="Yoon S.-H."/>
            <person name="Perez-Pantoja D."/>
            <person name="Moore E.R.B."/>
        </authorList>
    </citation>
    <scope>NUCLEOTIDE SEQUENCE [LARGE SCALE GENOMIC DNA]</scope>
    <source>
        <strain evidence="2">CCUG 49340</strain>
        <plasmid evidence="1 2">pRK1-3</plasmid>
    </source>
</reference>
<dbReference type="Proteomes" id="UP000397656">
    <property type="component" value="Plasmid pRK1-3"/>
</dbReference>
<organism evidence="1 2">
    <name type="scientific">Cupriavidus basilensis</name>
    <dbReference type="NCBI Taxonomy" id="68895"/>
    <lineage>
        <taxon>Bacteria</taxon>
        <taxon>Pseudomonadati</taxon>
        <taxon>Pseudomonadota</taxon>
        <taxon>Betaproteobacteria</taxon>
        <taxon>Burkholderiales</taxon>
        <taxon>Burkholderiaceae</taxon>
        <taxon>Cupriavidus</taxon>
    </lineage>
</organism>
<protein>
    <submittedName>
        <fullName evidence="1">Uncharacterized protein</fullName>
    </submittedName>
</protein>
<name>A0A643FTR6_9BURK</name>